<dbReference type="PANTHER" id="PTHR42951">
    <property type="entry name" value="METALLO-BETA-LACTAMASE DOMAIN-CONTAINING"/>
    <property type="match status" value="1"/>
</dbReference>
<dbReference type="Pfam" id="PF00753">
    <property type="entry name" value="Lactamase_B"/>
    <property type="match status" value="1"/>
</dbReference>
<evidence type="ECO:0000313" key="5">
    <source>
        <dbReference type="Proteomes" id="UP001206312"/>
    </source>
</evidence>
<dbReference type="PANTHER" id="PTHR42951:SF4">
    <property type="entry name" value="ACYL-COENZYME A THIOESTERASE MBLAC2"/>
    <property type="match status" value="1"/>
</dbReference>
<feature type="chain" id="PRO_5045720330" evidence="2">
    <location>
        <begin position="19"/>
        <end position="295"/>
    </location>
</feature>
<evidence type="ECO:0000259" key="3">
    <source>
        <dbReference type="SMART" id="SM00849"/>
    </source>
</evidence>
<dbReference type="SUPFAM" id="SSF56281">
    <property type="entry name" value="Metallo-hydrolase/oxidoreductase"/>
    <property type="match status" value="1"/>
</dbReference>
<keyword evidence="5" id="KW-1185">Reference proteome</keyword>
<comment type="caution">
    <text evidence="4">The sequence shown here is derived from an EMBL/GenBank/DDBJ whole genome shotgun (WGS) entry which is preliminary data.</text>
</comment>
<dbReference type="CDD" id="cd16282">
    <property type="entry name" value="metallo-hydrolase-like_MBL-fold"/>
    <property type="match status" value="1"/>
</dbReference>
<dbReference type="SMART" id="SM00849">
    <property type="entry name" value="Lactamase_B"/>
    <property type="match status" value="1"/>
</dbReference>
<organism evidence="4 5">
    <name type="scientific">Robiginitalea marina</name>
    <dbReference type="NCBI Taxonomy" id="2954105"/>
    <lineage>
        <taxon>Bacteria</taxon>
        <taxon>Pseudomonadati</taxon>
        <taxon>Bacteroidota</taxon>
        <taxon>Flavobacteriia</taxon>
        <taxon>Flavobacteriales</taxon>
        <taxon>Flavobacteriaceae</taxon>
        <taxon>Robiginitalea</taxon>
    </lineage>
</organism>
<accession>A0ABT1AYH4</accession>
<proteinExistence type="inferred from homology"/>
<sequence>MKRLLTLLLSLTFFVALGQPNFDAVEIRSEKVADQIYVLFGAGGNMALALGDDTAYLIDDQYAPLSEKIRAAIGELTDKPLKFLVNTHWHGDHTGGNENFGKAGTVLIAHEAVRRRLGSPSERNGQVRPASPLEALPEITFTDELTLHLDGERTLHVMHVEAAHTDGDSYMYFPQDNVLHMGDNFSNGGYPFIDLNSGGNIDGLVRNLNRALLLVDEQTRIIPGHGPVATRDDLSAYRDMVETLRARVQTARSGGKSLEETLAMGLSKEWDARFGTGFIGPEGIITAIYRSLGQE</sequence>
<evidence type="ECO:0000256" key="1">
    <source>
        <dbReference type="ARBA" id="ARBA00005250"/>
    </source>
</evidence>
<protein>
    <submittedName>
        <fullName evidence="4">MBL fold metallo-hydrolase</fullName>
    </submittedName>
</protein>
<reference evidence="4 5" key="1">
    <citation type="submission" date="2022-06" db="EMBL/GenBank/DDBJ databases">
        <authorList>
            <person name="Xuan X."/>
        </authorList>
    </citation>
    <scope>NUCLEOTIDE SEQUENCE [LARGE SCALE GENOMIC DNA]</scope>
    <source>
        <strain evidence="4 5">2V75</strain>
    </source>
</reference>
<gene>
    <name evidence="4" type="ORF">NG653_07335</name>
</gene>
<dbReference type="Gene3D" id="3.60.15.10">
    <property type="entry name" value="Ribonuclease Z/Hydroxyacylglutathione hydrolase-like"/>
    <property type="match status" value="1"/>
</dbReference>
<feature type="domain" description="Metallo-beta-lactamase" evidence="3">
    <location>
        <begin position="43"/>
        <end position="225"/>
    </location>
</feature>
<evidence type="ECO:0000256" key="2">
    <source>
        <dbReference type="SAM" id="SignalP"/>
    </source>
</evidence>
<dbReference type="Proteomes" id="UP001206312">
    <property type="component" value="Unassembled WGS sequence"/>
</dbReference>
<dbReference type="InterPro" id="IPR001279">
    <property type="entry name" value="Metallo-B-lactamas"/>
</dbReference>
<dbReference type="EMBL" id="JAMXIB010000005">
    <property type="protein sequence ID" value="MCO5724665.1"/>
    <property type="molecule type" value="Genomic_DNA"/>
</dbReference>
<feature type="signal peptide" evidence="2">
    <location>
        <begin position="1"/>
        <end position="18"/>
    </location>
</feature>
<keyword evidence="2" id="KW-0732">Signal</keyword>
<evidence type="ECO:0000313" key="4">
    <source>
        <dbReference type="EMBL" id="MCO5724665.1"/>
    </source>
</evidence>
<name>A0ABT1AYH4_9FLAO</name>
<dbReference type="InterPro" id="IPR050855">
    <property type="entry name" value="NDM-1-like"/>
</dbReference>
<dbReference type="InterPro" id="IPR036866">
    <property type="entry name" value="RibonucZ/Hydroxyglut_hydro"/>
</dbReference>
<dbReference type="RefSeq" id="WP_252741045.1">
    <property type="nucleotide sequence ID" value="NZ_JAMXIB010000005.1"/>
</dbReference>
<comment type="similarity">
    <text evidence="1">Belongs to the metallo-beta-lactamase superfamily. Class-B beta-lactamase family.</text>
</comment>